<sequence>MRTSVPPTHRRVSADRRSQADVDLRLRVGRESPTTHRRPPTHRQDSPPIQRRKGKEPAEDPPSGQGPSGPDPPAYNAPRFAPSAPGPSGQRVLSRERAETAPPAYNPPADAPSAVGPSGPGTSGERPPALSPSAIDAFGAAPAADKAPVLAPTRRPNAAPLGSVANAINGDRNPSLG</sequence>
<keyword evidence="3" id="KW-1185">Reference proteome</keyword>
<name>A0A2R6VX11_MARPO</name>
<dbReference type="EMBL" id="KZ772944">
    <property type="protein sequence ID" value="PTQ26134.1"/>
    <property type="molecule type" value="Genomic_DNA"/>
</dbReference>
<evidence type="ECO:0000313" key="2">
    <source>
        <dbReference type="EMBL" id="PTQ26134.1"/>
    </source>
</evidence>
<accession>A0A2R6VX11</accession>
<feature type="compositionally biased region" description="Basic and acidic residues" evidence="1">
    <location>
        <begin position="12"/>
        <end position="34"/>
    </location>
</feature>
<reference evidence="3" key="1">
    <citation type="journal article" date="2017" name="Cell">
        <title>Insights into land plant evolution garnered from the Marchantia polymorpha genome.</title>
        <authorList>
            <person name="Bowman J.L."/>
            <person name="Kohchi T."/>
            <person name="Yamato K.T."/>
            <person name="Jenkins J."/>
            <person name="Shu S."/>
            <person name="Ishizaki K."/>
            <person name="Yamaoka S."/>
            <person name="Nishihama R."/>
            <person name="Nakamura Y."/>
            <person name="Berger F."/>
            <person name="Adam C."/>
            <person name="Aki S.S."/>
            <person name="Althoff F."/>
            <person name="Araki T."/>
            <person name="Arteaga-Vazquez M.A."/>
            <person name="Balasubrmanian S."/>
            <person name="Barry K."/>
            <person name="Bauer D."/>
            <person name="Boehm C.R."/>
            <person name="Briginshaw L."/>
            <person name="Caballero-Perez J."/>
            <person name="Catarino B."/>
            <person name="Chen F."/>
            <person name="Chiyoda S."/>
            <person name="Chovatia M."/>
            <person name="Davies K.M."/>
            <person name="Delmans M."/>
            <person name="Demura T."/>
            <person name="Dierschke T."/>
            <person name="Dolan L."/>
            <person name="Dorantes-Acosta A.E."/>
            <person name="Eklund D.M."/>
            <person name="Florent S.N."/>
            <person name="Flores-Sandoval E."/>
            <person name="Fujiyama A."/>
            <person name="Fukuzawa H."/>
            <person name="Galik B."/>
            <person name="Grimanelli D."/>
            <person name="Grimwood J."/>
            <person name="Grossniklaus U."/>
            <person name="Hamada T."/>
            <person name="Haseloff J."/>
            <person name="Hetherington A.J."/>
            <person name="Higo A."/>
            <person name="Hirakawa Y."/>
            <person name="Hundley H.N."/>
            <person name="Ikeda Y."/>
            <person name="Inoue K."/>
            <person name="Inoue S.I."/>
            <person name="Ishida S."/>
            <person name="Jia Q."/>
            <person name="Kakita M."/>
            <person name="Kanazawa T."/>
            <person name="Kawai Y."/>
            <person name="Kawashima T."/>
            <person name="Kennedy M."/>
            <person name="Kinose K."/>
            <person name="Kinoshita T."/>
            <person name="Kohara Y."/>
            <person name="Koide E."/>
            <person name="Komatsu K."/>
            <person name="Kopischke S."/>
            <person name="Kubo M."/>
            <person name="Kyozuka J."/>
            <person name="Lagercrantz U."/>
            <person name="Lin S.S."/>
            <person name="Lindquist E."/>
            <person name="Lipzen A.M."/>
            <person name="Lu C.W."/>
            <person name="De Luna E."/>
            <person name="Martienssen R.A."/>
            <person name="Minamino N."/>
            <person name="Mizutani M."/>
            <person name="Mizutani M."/>
            <person name="Mochizuki N."/>
            <person name="Monte I."/>
            <person name="Mosher R."/>
            <person name="Nagasaki H."/>
            <person name="Nakagami H."/>
            <person name="Naramoto S."/>
            <person name="Nishitani K."/>
            <person name="Ohtani M."/>
            <person name="Okamoto T."/>
            <person name="Okumura M."/>
            <person name="Phillips J."/>
            <person name="Pollak B."/>
            <person name="Reinders A."/>
            <person name="Rovekamp M."/>
            <person name="Sano R."/>
            <person name="Sawa S."/>
            <person name="Schmid M.W."/>
            <person name="Shirakawa M."/>
            <person name="Solano R."/>
            <person name="Spunde A."/>
            <person name="Suetsugu N."/>
            <person name="Sugano S."/>
            <person name="Sugiyama A."/>
            <person name="Sun R."/>
            <person name="Suzuki Y."/>
            <person name="Takenaka M."/>
            <person name="Takezawa D."/>
            <person name="Tomogane H."/>
            <person name="Tsuzuki M."/>
            <person name="Ueda T."/>
            <person name="Umeda M."/>
            <person name="Ward J.M."/>
            <person name="Watanabe Y."/>
            <person name="Yazaki K."/>
            <person name="Yokoyama R."/>
            <person name="Yoshitake Y."/>
            <person name="Yotsui I."/>
            <person name="Zachgo S."/>
            <person name="Schmutz J."/>
        </authorList>
    </citation>
    <scope>NUCLEOTIDE SEQUENCE [LARGE SCALE GENOMIC DNA]</scope>
    <source>
        <strain evidence="3">Tak-1</strain>
    </source>
</reference>
<protein>
    <submittedName>
        <fullName evidence="2">Uncharacterized protein</fullName>
    </submittedName>
</protein>
<dbReference type="AlphaFoldDB" id="A0A2R6VX11"/>
<dbReference type="Proteomes" id="UP000244005">
    <property type="component" value="Chromosome Y"/>
</dbReference>
<evidence type="ECO:0000256" key="1">
    <source>
        <dbReference type="SAM" id="MobiDB-lite"/>
    </source>
</evidence>
<gene>
    <name evidence="2" type="ORF">MARPO_YA0017</name>
</gene>
<feature type="region of interest" description="Disordered" evidence="1">
    <location>
        <begin position="1"/>
        <end position="177"/>
    </location>
</feature>
<organism evidence="2 3">
    <name type="scientific">Marchantia polymorpha</name>
    <name type="common">Common liverwort</name>
    <name type="synonym">Marchantia aquatica</name>
    <dbReference type="NCBI Taxonomy" id="3197"/>
    <lineage>
        <taxon>Eukaryota</taxon>
        <taxon>Viridiplantae</taxon>
        <taxon>Streptophyta</taxon>
        <taxon>Embryophyta</taxon>
        <taxon>Marchantiophyta</taxon>
        <taxon>Marchantiopsida</taxon>
        <taxon>Marchantiidae</taxon>
        <taxon>Marchantiales</taxon>
        <taxon>Marchantiaceae</taxon>
        <taxon>Marchantia</taxon>
    </lineage>
</organism>
<feature type="compositionally biased region" description="Low complexity" evidence="1">
    <location>
        <begin position="132"/>
        <end position="152"/>
    </location>
</feature>
<proteinExistence type="predicted"/>
<evidence type="ECO:0000313" key="3">
    <source>
        <dbReference type="Proteomes" id="UP000244005"/>
    </source>
</evidence>